<accession>A0ABR2VT87</accession>
<protein>
    <submittedName>
        <fullName evidence="1">Uncharacterized protein</fullName>
    </submittedName>
</protein>
<name>A0ABR2VT87_9FUNG</name>
<evidence type="ECO:0000313" key="1">
    <source>
        <dbReference type="EMBL" id="KAK9701055.1"/>
    </source>
</evidence>
<comment type="caution">
    <text evidence="1">The sequence shown here is derived from an EMBL/GenBank/DDBJ whole genome shotgun (WGS) entry which is preliminary data.</text>
</comment>
<evidence type="ECO:0000313" key="2">
    <source>
        <dbReference type="Proteomes" id="UP001479436"/>
    </source>
</evidence>
<dbReference type="Proteomes" id="UP001479436">
    <property type="component" value="Unassembled WGS sequence"/>
</dbReference>
<dbReference type="EMBL" id="JASJQH010007851">
    <property type="protein sequence ID" value="KAK9701055.1"/>
    <property type="molecule type" value="Genomic_DNA"/>
</dbReference>
<sequence>MQETYRVKVMAWILLVRDYRSLDSITSSPLEDADLYLKDAPKFFRAFQGLLSHTPLHWSGVLISYNAVVFQLPAHCSINNLIGHVHSSRYVCKCFDQQSRPHNTGKGSSQLWNELEL</sequence>
<gene>
    <name evidence="1" type="ORF">K7432_011912</name>
</gene>
<keyword evidence="2" id="KW-1185">Reference proteome</keyword>
<organism evidence="1 2">
    <name type="scientific">Basidiobolus ranarum</name>
    <dbReference type="NCBI Taxonomy" id="34480"/>
    <lineage>
        <taxon>Eukaryota</taxon>
        <taxon>Fungi</taxon>
        <taxon>Fungi incertae sedis</taxon>
        <taxon>Zoopagomycota</taxon>
        <taxon>Entomophthoromycotina</taxon>
        <taxon>Basidiobolomycetes</taxon>
        <taxon>Basidiobolales</taxon>
        <taxon>Basidiobolaceae</taxon>
        <taxon>Basidiobolus</taxon>
    </lineage>
</organism>
<reference evidence="1 2" key="1">
    <citation type="submission" date="2023-04" db="EMBL/GenBank/DDBJ databases">
        <title>Genome of Basidiobolus ranarum AG-B5.</title>
        <authorList>
            <person name="Stajich J.E."/>
            <person name="Carter-House D."/>
            <person name="Gryganskyi A."/>
        </authorList>
    </citation>
    <scope>NUCLEOTIDE SEQUENCE [LARGE SCALE GENOMIC DNA]</scope>
    <source>
        <strain evidence="1 2">AG-B5</strain>
    </source>
</reference>
<proteinExistence type="predicted"/>